<dbReference type="NCBIfam" id="NF010051">
    <property type="entry name" value="PRK13528.1"/>
    <property type="match status" value="1"/>
</dbReference>
<dbReference type="PROSITE" id="PS01156">
    <property type="entry name" value="TONB_DEPENDENT_REC_2"/>
    <property type="match status" value="1"/>
</dbReference>
<dbReference type="Pfam" id="PF00593">
    <property type="entry name" value="TonB_dep_Rec_b-barrel"/>
    <property type="match status" value="1"/>
</dbReference>
<dbReference type="InterPro" id="IPR010917">
    <property type="entry name" value="TonB_rcpt_CS"/>
</dbReference>
<dbReference type="GO" id="GO:0015344">
    <property type="term" value="F:siderophore uptake transmembrane transporter activity"/>
    <property type="evidence" value="ECO:0007669"/>
    <property type="project" value="TreeGrafter"/>
</dbReference>
<dbReference type="RefSeq" id="WP_080620081.1">
    <property type="nucleotide sequence ID" value="NZ_CAWMZI010000003.1"/>
</dbReference>
<evidence type="ECO:0000259" key="14">
    <source>
        <dbReference type="Pfam" id="PF00593"/>
    </source>
</evidence>
<dbReference type="GO" id="GO:0044718">
    <property type="term" value="P:siderophore transmembrane transport"/>
    <property type="evidence" value="ECO:0007669"/>
    <property type="project" value="TreeGrafter"/>
</dbReference>
<evidence type="ECO:0000256" key="10">
    <source>
        <dbReference type="PROSITE-ProRule" id="PRU10144"/>
    </source>
</evidence>
<evidence type="ECO:0000256" key="2">
    <source>
        <dbReference type="ARBA" id="ARBA00022448"/>
    </source>
</evidence>
<evidence type="ECO:0000256" key="5">
    <source>
        <dbReference type="ARBA" id="ARBA00022729"/>
    </source>
</evidence>
<keyword evidence="8 9" id="KW-0998">Cell outer membrane</keyword>
<feature type="signal peptide" evidence="13">
    <location>
        <begin position="1"/>
        <end position="24"/>
    </location>
</feature>
<organism evidence="16 17">
    <name type="scientific">Paracoccus yeei</name>
    <dbReference type="NCBI Taxonomy" id="147645"/>
    <lineage>
        <taxon>Bacteria</taxon>
        <taxon>Pseudomonadati</taxon>
        <taxon>Pseudomonadota</taxon>
        <taxon>Alphaproteobacteria</taxon>
        <taxon>Rhodobacterales</taxon>
        <taxon>Paracoccaceae</taxon>
        <taxon>Paracoccus</taxon>
    </lineage>
</organism>
<dbReference type="InterPro" id="IPR058134">
    <property type="entry name" value="PirA/FepA/PfeA"/>
</dbReference>
<evidence type="ECO:0000256" key="11">
    <source>
        <dbReference type="RuleBase" id="RU003357"/>
    </source>
</evidence>
<evidence type="ECO:0000256" key="3">
    <source>
        <dbReference type="ARBA" id="ARBA00022452"/>
    </source>
</evidence>
<protein>
    <submittedName>
        <fullName evidence="16">TonB-dependent receptor</fullName>
    </submittedName>
</protein>
<reference evidence="16" key="1">
    <citation type="submission" date="2017-12" db="EMBL/GenBank/DDBJ databases">
        <title>FDA dAtabase for Regulatory Grade micrObial Sequences (FDA-ARGOS): Supporting development and validation of Infectious Disease Dx tests.</title>
        <authorList>
            <person name="Campos J."/>
            <person name="Goldberg B."/>
            <person name="Tallon L."/>
            <person name="Sadzewicz L."/>
            <person name="Sengamalay N."/>
            <person name="Ott S."/>
            <person name="Godinez A."/>
            <person name="Nagaraj S."/>
            <person name="Vyas G."/>
            <person name="Aluvathingal J."/>
            <person name="Nadendla S."/>
            <person name="Geyer C."/>
            <person name="Nandy P."/>
            <person name="Hobson J."/>
            <person name="Sichtig H."/>
        </authorList>
    </citation>
    <scope>NUCLEOTIDE SEQUENCE</scope>
    <source>
        <strain evidence="16">FDAARGOS_252</strain>
        <plasmid evidence="16">unnamed2</plasmid>
    </source>
</reference>
<accession>A0A1V0GMI2</accession>
<evidence type="ECO:0000313" key="16">
    <source>
        <dbReference type="EMBL" id="ARC35067.1"/>
    </source>
</evidence>
<dbReference type="InterPro" id="IPR036942">
    <property type="entry name" value="Beta-barrel_TonB_sf"/>
</dbReference>
<dbReference type="EMBL" id="CP020440">
    <property type="protein sequence ID" value="ARC35067.1"/>
    <property type="molecule type" value="Genomic_DNA"/>
</dbReference>
<keyword evidence="16" id="KW-0675">Receptor</keyword>
<dbReference type="InterPro" id="IPR012910">
    <property type="entry name" value="Plug_dom"/>
</dbReference>
<keyword evidence="2 9" id="KW-0813">Transport</keyword>
<geneLocation type="plasmid" evidence="16 17">
    <name>unnamed2</name>
</geneLocation>
<dbReference type="InterPro" id="IPR037066">
    <property type="entry name" value="Plug_dom_sf"/>
</dbReference>
<dbReference type="InterPro" id="IPR000531">
    <property type="entry name" value="Beta-barrel_TonB"/>
</dbReference>
<keyword evidence="7 9" id="KW-0472">Membrane</keyword>
<dbReference type="SUPFAM" id="SSF56935">
    <property type="entry name" value="Porins"/>
    <property type="match status" value="1"/>
</dbReference>
<name>A0A1V0GMI2_9RHOB</name>
<keyword evidence="4 9" id="KW-0812">Transmembrane</keyword>
<keyword evidence="5 13" id="KW-0732">Signal</keyword>
<dbReference type="CDD" id="cd01347">
    <property type="entry name" value="ligand_gated_channel"/>
    <property type="match status" value="1"/>
</dbReference>
<dbReference type="PANTHER" id="PTHR30069:SF8">
    <property type="entry name" value="TONB-DEPENDENT SIDEROPHORE RECEPTOR PROTEIN"/>
    <property type="match status" value="1"/>
</dbReference>
<proteinExistence type="inferred from homology"/>
<sequence>MATLIPRPAMGTALCLLISIPAFAGFALAQDTIETTDTDDTVVLETVVLSAEEQGKQALGISTITAEDIEKQPVVNDISEIVRKMPGVNLTGATASGQRGNQRQIDIRGMGPENTLILIDGKPVMSRNSVRMSRNGERDSRGDSNWVPAEMIERIEVLRGPAAARYGSGSSGGVVNIITKRPETFSGQVGMHYNSPESRQEGDSVRSNFMLAGPIGENLTFRLFGNYNKTDADSPDINRVPLLDDDGNPVLDDEGNPEYSNLAGREGVVNKDLNGLLSWQVAPGHVIDFEAGFSRQGNIYAGDTMFGSVKEEQDGVNLIGTETNRMYRRTLSVTHRGEYDFGESFSYLQWENTRNARLCEGTAGSGEGAITNCVDTDGDGEDDAMAFSTITLDNITAKSEWILPMQLAGRDSRVTFGAEYRGEFMEDGVSIRGSLDPDLGEDIGVDPDGENRDPKTDQQTIGLYAEANILWNDRLTLTPGLRFDYNDNFGAAWSPSLNATYAFNEAWTMKLGVARAFKAPNLYQLNPNYVYTTRGRGCPYVDGVQISGPCYVLGNPDLEAERSLNKEIGIAYQGANDLNASLTWFHNDYDNRIGSGRIQHNPGATENRLFRWENQKNAVISGIEGNFSTPLGDRYAFNTNFTKMIKSEDENGQPLSLVPDYTINASLDWYATPDLTLTLGATHYGKIDPATIGNSMGNEIEDPEARGGYTLVNVGANWQVNETARLSAGVTNLFDKQILRTNTSDGANTFNEPGRAFYMGLTASF</sequence>
<feature type="compositionally biased region" description="Acidic residues" evidence="12">
    <location>
        <begin position="438"/>
        <end position="448"/>
    </location>
</feature>
<evidence type="ECO:0000313" key="17">
    <source>
        <dbReference type="Proteomes" id="UP000191257"/>
    </source>
</evidence>
<evidence type="ECO:0000259" key="15">
    <source>
        <dbReference type="Pfam" id="PF07715"/>
    </source>
</evidence>
<dbReference type="PROSITE" id="PS52016">
    <property type="entry name" value="TONB_DEPENDENT_REC_3"/>
    <property type="match status" value="1"/>
</dbReference>
<evidence type="ECO:0000256" key="4">
    <source>
        <dbReference type="ARBA" id="ARBA00022692"/>
    </source>
</evidence>
<comment type="subcellular location">
    <subcellularLocation>
        <location evidence="1 9">Cell outer membrane</location>
        <topology evidence="1 9">Multi-pass membrane protein</topology>
    </subcellularLocation>
</comment>
<dbReference type="GO" id="GO:0009279">
    <property type="term" value="C:cell outer membrane"/>
    <property type="evidence" value="ECO:0007669"/>
    <property type="project" value="UniProtKB-SubCell"/>
</dbReference>
<dbReference type="Gene3D" id="2.40.170.20">
    <property type="entry name" value="TonB-dependent receptor, beta-barrel domain"/>
    <property type="match status" value="1"/>
</dbReference>
<evidence type="ECO:0000256" key="12">
    <source>
        <dbReference type="SAM" id="MobiDB-lite"/>
    </source>
</evidence>
<keyword evidence="16" id="KW-0614">Plasmid</keyword>
<dbReference type="AlphaFoldDB" id="A0A1V0GMI2"/>
<evidence type="ECO:0000256" key="9">
    <source>
        <dbReference type="PROSITE-ProRule" id="PRU01360"/>
    </source>
</evidence>
<keyword evidence="3 9" id="KW-1134">Transmembrane beta strand</keyword>
<feature type="domain" description="TonB-dependent receptor plug" evidence="15">
    <location>
        <begin position="60"/>
        <end position="174"/>
    </location>
</feature>
<dbReference type="eggNOG" id="COG4771">
    <property type="taxonomic scope" value="Bacteria"/>
</dbReference>
<evidence type="ECO:0000256" key="1">
    <source>
        <dbReference type="ARBA" id="ARBA00004571"/>
    </source>
</evidence>
<feature type="short sequence motif" description="TonB C-terminal box" evidence="10">
    <location>
        <begin position="748"/>
        <end position="765"/>
    </location>
</feature>
<comment type="similarity">
    <text evidence="9 11">Belongs to the TonB-dependent receptor family.</text>
</comment>
<feature type="chain" id="PRO_5012211544" evidence="13">
    <location>
        <begin position="25"/>
        <end position="765"/>
    </location>
</feature>
<dbReference type="KEGG" id="pye:A6J80_00735"/>
<evidence type="ECO:0000256" key="13">
    <source>
        <dbReference type="SAM" id="SignalP"/>
    </source>
</evidence>
<dbReference type="Pfam" id="PF07715">
    <property type="entry name" value="Plug"/>
    <property type="match status" value="1"/>
</dbReference>
<evidence type="ECO:0000256" key="8">
    <source>
        <dbReference type="ARBA" id="ARBA00023237"/>
    </source>
</evidence>
<dbReference type="PANTHER" id="PTHR30069">
    <property type="entry name" value="TONB-DEPENDENT OUTER MEMBRANE RECEPTOR"/>
    <property type="match status" value="1"/>
</dbReference>
<evidence type="ECO:0000256" key="6">
    <source>
        <dbReference type="ARBA" id="ARBA00023077"/>
    </source>
</evidence>
<dbReference type="InterPro" id="IPR039426">
    <property type="entry name" value="TonB-dep_rcpt-like"/>
</dbReference>
<dbReference type="Gene3D" id="2.170.130.10">
    <property type="entry name" value="TonB-dependent receptor, plug domain"/>
    <property type="match status" value="1"/>
</dbReference>
<keyword evidence="17" id="KW-1185">Reference proteome</keyword>
<keyword evidence="6 11" id="KW-0798">TonB box</keyword>
<feature type="region of interest" description="Disordered" evidence="12">
    <location>
        <begin position="435"/>
        <end position="456"/>
    </location>
</feature>
<evidence type="ECO:0000256" key="7">
    <source>
        <dbReference type="ARBA" id="ARBA00023136"/>
    </source>
</evidence>
<gene>
    <name evidence="16" type="ORF">A6J80_00735</name>
</gene>
<dbReference type="NCBIfam" id="NF010048">
    <property type="entry name" value="PRK13524.1"/>
    <property type="match status" value="1"/>
</dbReference>
<feature type="domain" description="TonB-dependent receptor-like beta-barrel" evidence="14">
    <location>
        <begin position="323"/>
        <end position="733"/>
    </location>
</feature>
<dbReference type="Proteomes" id="UP000191257">
    <property type="component" value="Plasmid unnamed2"/>
</dbReference>